<sequence>MLTLERPLIALDVETHMKGGPDVGRICEIGFIQMFPDGREPKRWRSFINPGVPIDVGATAVHGIVDADVADAPTFKMLADNLHKGFTGVDFAGYNVKFDLRVIQAEFARCGIQWDFSEVHLMDSLRMWQVANPRSLSDATIAWLGREPGKAHRALEDAEDAHAVGLAILKTEAFSSASTVRDIHEICFPPNPDHLDPDGKIIWIDGVACLSFGKHANIQLVNVPKGYLSWMSTGDFSAPVKNIVLEALMGRFPTK</sequence>
<dbReference type="InterPro" id="IPR013520">
    <property type="entry name" value="Ribonucl_H"/>
</dbReference>
<dbReference type="InterPro" id="IPR012337">
    <property type="entry name" value="RNaseH-like_sf"/>
</dbReference>
<dbReference type="InterPro" id="IPR036397">
    <property type="entry name" value="RNaseH_sf"/>
</dbReference>
<feature type="domain" description="Exonuclease" evidence="1">
    <location>
        <begin position="7"/>
        <end position="174"/>
    </location>
</feature>
<dbReference type="Gene3D" id="3.30.420.10">
    <property type="entry name" value="Ribonuclease H-like superfamily/Ribonuclease H"/>
    <property type="match status" value="1"/>
</dbReference>
<dbReference type="GO" id="GO:0008408">
    <property type="term" value="F:3'-5' exonuclease activity"/>
    <property type="evidence" value="ECO:0007669"/>
    <property type="project" value="TreeGrafter"/>
</dbReference>
<keyword evidence="2" id="KW-0378">Hydrolase</keyword>
<dbReference type="Pfam" id="PF00929">
    <property type="entry name" value="RNase_T"/>
    <property type="match status" value="1"/>
</dbReference>
<reference evidence="2" key="1">
    <citation type="submission" date="2020-05" db="EMBL/GenBank/DDBJ databases">
        <authorList>
            <person name="Chiriac C."/>
            <person name="Salcher M."/>
            <person name="Ghai R."/>
            <person name="Kavagutti S V."/>
        </authorList>
    </citation>
    <scope>NUCLEOTIDE SEQUENCE</scope>
</reference>
<dbReference type="GO" id="GO:0003676">
    <property type="term" value="F:nucleic acid binding"/>
    <property type="evidence" value="ECO:0007669"/>
    <property type="project" value="InterPro"/>
</dbReference>
<dbReference type="SUPFAM" id="SSF53098">
    <property type="entry name" value="Ribonuclease H-like"/>
    <property type="match status" value="1"/>
</dbReference>
<proteinExistence type="predicted"/>
<keyword evidence="2" id="KW-0540">Nuclease</keyword>
<dbReference type="PANTHER" id="PTHR30231:SF41">
    <property type="entry name" value="DNA POLYMERASE III SUBUNIT EPSILON"/>
    <property type="match status" value="1"/>
</dbReference>
<dbReference type="CDD" id="cd06127">
    <property type="entry name" value="DEDDh"/>
    <property type="match status" value="1"/>
</dbReference>
<name>A0A6J5R517_9CAUD</name>
<keyword evidence="2" id="KW-0269">Exonuclease</keyword>
<dbReference type="EMBL" id="LR797148">
    <property type="protein sequence ID" value="CAB4189776.1"/>
    <property type="molecule type" value="Genomic_DNA"/>
</dbReference>
<evidence type="ECO:0000313" key="2">
    <source>
        <dbReference type="EMBL" id="CAB4189776.1"/>
    </source>
</evidence>
<evidence type="ECO:0000259" key="1">
    <source>
        <dbReference type="SMART" id="SM00479"/>
    </source>
</evidence>
<organism evidence="2">
    <name type="scientific">uncultured Caudovirales phage</name>
    <dbReference type="NCBI Taxonomy" id="2100421"/>
    <lineage>
        <taxon>Viruses</taxon>
        <taxon>Duplodnaviria</taxon>
        <taxon>Heunggongvirae</taxon>
        <taxon>Uroviricota</taxon>
        <taxon>Caudoviricetes</taxon>
        <taxon>Peduoviridae</taxon>
        <taxon>Maltschvirus</taxon>
        <taxon>Maltschvirus maltsch</taxon>
    </lineage>
</organism>
<dbReference type="GO" id="GO:0045004">
    <property type="term" value="P:DNA replication proofreading"/>
    <property type="evidence" value="ECO:0007669"/>
    <property type="project" value="TreeGrafter"/>
</dbReference>
<dbReference type="PANTHER" id="PTHR30231">
    <property type="entry name" value="DNA POLYMERASE III SUBUNIT EPSILON"/>
    <property type="match status" value="1"/>
</dbReference>
<dbReference type="SMART" id="SM00479">
    <property type="entry name" value="EXOIII"/>
    <property type="match status" value="1"/>
</dbReference>
<gene>
    <name evidence="2" type="ORF">UFOVP1196_12</name>
</gene>
<protein>
    <submittedName>
        <fullName evidence="2">DnaQ DNA polymerase III, epsilon subunit and related 3'-5' exonucleases</fullName>
    </submittedName>
</protein>
<accession>A0A6J5R517</accession>